<feature type="non-terminal residue" evidence="1">
    <location>
        <position position="1"/>
    </location>
</feature>
<dbReference type="EMBL" id="BKCP01005461">
    <property type="protein sequence ID" value="GER38279.1"/>
    <property type="molecule type" value="Genomic_DNA"/>
</dbReference>
<evidence type="ECO:0000313" key="1">
    <source>
        <dbReference type="EMBL" id="GER38279.1"/>
    </source>
</evidence>
<organism evidence="1 2">
    <name type="scientific">Striga asiatica</name>
    <name type="common">Asiatic witchweed</name>
    <name type="synonym">Buchnera asiatica</name>
    <dbReference type="NCBI Taxonomy" id="4170"/>
    <lineage>
        <taxon>Eukaryota</taxon>
        <taxon>Viridiplantae</taxon>
        <taxon>Streptophyta</taxon>
        <taxon>Embryophyta</taxon>
        <taxon>Tracheophyta</taxon>
        <taxon>Spermatophyta</taxon>
        <taxon>Magnoliopsida</taxon>
        <taxon>eudicotyledons</taxon>
        <taxon>Gunneridae</taxon>
        <taxon>Pentapetalae</taxon>
        <taxon>asterids</taxon>
        <taxon>lamiids</taxon>
        <taxon>Lamiales</taxon>
        <taxon>Orobanchaceae</taxon>
        <taxon>Buchnereae</taxon>
        <taxon>Striga</taxon>
    </lineage>
</organism>
<gene>
    <name evidence="1" type="ORF">STAS_14784</name>
</gene>
<reference evidence="2" key="1">
    <citation type="journal article" date="2019" name="Curr. Biol.">
        <title>Genome Sequence of Striga asiatica Provides Insight into the Evolution of Plant Parasitism.</title>
        <authorList>
            <person name="Yoshida S."/>
            <person name="Kim S."/>
            <person name="Wafula E.K."/>
            <person name="Tanskanen J."/>
            <person name="Kim Y.M."/>
            <person name="Honaas L."/>
            <person name="Yang Z."/>
            <person name="Spallek T."/>
            <person name="Conn C.E."/>
            <person name="Ichihashi Y."/>
            <person name="Cheong K."/>
            <person name="Cui S."/>
            <person name="Der J.P."/>
            <person name="Gundlach H."/>
            <person name="Jiao Y."/>
            <person name="Hori C."/>
            <person name="Ishida J.K."/>
            <person name="Kasahara H."/>
            <person name="Kiba T."/>
            <person name="Kim M.S."/>
            <person name="Koo N."/>
            <person name="Laohavisit A."/>
            <person name="Lee Y.H."/>
            <person name="Lumba S."/>
            <person name="McCourt P."/>
            <person name="Mortimer J.C."/>
            <person name="Mutuku J.M."/>
            <person name="Nomura T."/>
            <person name="Sasaki-Sekimoto Y."/>
            <person name="Seto Y."/>
            <person name="Wang Y."/>
            <person name="Wakatake T."/>
            <person name="Sakakibara H."/>
            <person name="Demura T."/>
            <person name="Yamaguchi S."/>
            <person name="Yoneyama K."/>
            <person name="Manabe R.I."/>
            <person name="Nelson D.C."/>
            <person name="Schulman A.H."/>
            <person name="Timko M.P."/>
            <person name="dePamphilis C.W."/>
            <person name="Choi D."/>
            <person name="Shirasu K."/>
        </authorList>
    </citation>
    <scope>NUCLEOTIDE SEQUENCE [LARGE SCALE GENOMIC DNA]</scope>
    <source>
        <strain evidence="2">cv. UVA1</strain>
    </source>
</reference>
<sequence length="207" mass="22984">AADAVRGLERADFVAESKIAIVNRTESVEDSALWAGDGGSASQNFLTRVPIDVWSEAMRIGESSVERKYFTLERDSTYTSQARFHPFGGSWNKGSRMPQILTKDSASVAAWSYIGCRKREILLLLFGQSLRALELPGFDPKVSFLEAILSEVIGKEKQVELFSVSGLKEDETPVVKSLQVKSGGEEQPKARHFLSPHLDLDFVYQVQ</sequence>
<keyword evidence="2" id="KW-1185">Reference proteome</keyword>
<dbReference type="AlphaFoldDB" id="A0A5A7PZF5"/>
<accession>A0A5A7PZF5</accession>
<name>A0A5A7PZF5_STRAF</name>
<comment type="caution">
    <text evidence="1">The sequence shown here is derived from an EMBL/GenBank/DDBJ whole genome shotgun (WGS) entry which is preliminary data.</text>
</comment>
<evidence type="ECO:0000313" key="2">
    <source>
        <dbReference type="Proteomes" id="UP000325081"/>
    </source>
</evidence>
<proteinExistence type="predicted"/>
<protein>
    <submittedName>
        <fullName evidence="1">Tyrosine recombinase XerC</fullName>
    </submittedName>
</protein>
<dbReference type="Proteomes" id="UP000325081">
    <property type="component" value="Unassembled WGS sequence"/>
</dbReference>